<dbReference type="InterPro" id="IPR025943">
    <property type="entry name" value="Sigma_54_int_dom_ATP-bd_2"/>
</dbReference>
<evidence type="ECO:0000313" key="9">
    <source>
        <dbReference type="EMBL" id="WOX06542.1"/>
    </source>
</evidence>
<keyword evidence="3" id="KW-0805">Transcription regulation</keyword>
<dbReference type="GO" id="GO:0043565">
    <property type="term" value="F:sequence-specific DNA binding"/>
    <property type="evidence" value="ECO:0007669"/>
    <property type="project" value="InterPro"/>
</dbReference>
<dbReference type="SMART" id="SM00382">
    <property type="entry name" value="AAA"/>
    <property type="match status" value="1"/>
</dbReference>
<reference evidence="9 10" key="1">
    <citation type="submission" date="2023-10" db="EMBL/GenBank/DDBJ databases">
        <title>Description of Microbulbifer bruguierae sp. nov., isolated from the sediments of mangrove plant Bruguiera sexangula and comparative genomic analyses of the genus Microbulbifer.</title>
        <authorList>
            <person name="Long M."/>
        </authorList>
    </citation>
    <scope>NUCLEOTIDE SEQUENCE [LARGE SCALE GENOMIC DNA]</scope>
    <source>
        <strain evidence="9 10">SPO729</strain>
    </source>
</reference>
<dbReference type="FunFam" id="3.40.50.300:FF:000006">
    <property type="entry name" value="DNA-binding transcriptional regulator NtrC"/>
    <property type="match status" value="1"/>
</dbReference>
<dbReference type="Pfam" id="PF25601">
    <property type="entry name" value="AAA_lid_14"/>
    <property type="match status" value="1"/>
</dbReference>
<dbReference type="GO" id="GO:0006355">
    <property type="term" value="P:regulation of DNA-templated transcription"/>
    <property type="evidence" value="ECO:0007669"/>
    <property type="project" value="InterPro"/>
</dbReference>
<dbReference type="GO" id="GO:0000160">
    <property type="term" value="P:phosphorelay signal transduction system"/>
    <property type="evidence" value="ECO:0007669"/>
    <property type="project" value="InterPro"/>
</dbReference>
<dbReference type="InterPro" id="IPR027417">
    <property type="entry name" value="P-loop_NTPase"/>
</dbReference>
<evidence type="ECO:0000256" key="1">
    <source>
        <dbReference type="ARBA" id="ARBA00022741"/>
    </source>
</evidence>
<dbReference type="EMBL" id="CP137555">
    <property type="protein sequence ID" value="WOX06542.1"/>
    <property type="molecule type" value="Genomic_DNA"/>
</dbReference>
<accession>A0AAU0N233</accession>
<dbReference type="InterPro" id="IPR009057">
    <property type="entry name" value="Homeodomain-like_sf"/>
</dbReference>
<evidence type="ECO:0000256" key="2">
    <source>
        <dbReference type="ARBA" id="ARBA00022840"/>
    </source>
</evidence>
<evidence type="ECO:0000256" key="3">
    <source>
        <dbReference type="ARBA" id="ARBA00023015"/>
    </source>
</evidence>
<dbReference type="SUPFAM" id="SSF46689">
    <property type="entry name" value="Homeodomain-like"/>
    <property type="match status" value="1"/>
</dbReference>
<evidence type="ECO:0000256" key="4">
    <source>
        <dbReference type="ARBA" id="ARBA00023125"/>
    </source>
</evidence>
<dbReference type="InterPro" id="IPR025944">
    <property type="entry name" value="Sigma_54_int_dom_CS"/>
</dbReference>
<feature type="domain" description="Sigma-54 factor interaction" evidence="7">
    <location>
        <begin position="155"/>
        <end position="378"/>
    </location>
</feature>
<evidence type="ECO:0000259" key="8">
    <source>
        <dbReference type="PROSITE" id="PS50110"/>
    </source>
</evidence>
<dbReference type="InterPro" id="IPR058031">
    <property type="entry name" value="AAA_lid_NorR"/>
</dbReference>
<proteinExistence type="predicted"/>
<dbReference type="Gene3D" id="3.40.50.300">
    <property type="entry name" value="P-loop containing nucleotide triphosphate hydrolases"/>
    <property type="match status" value="1"/>
</dbReference>
<keyword evidence="10" id="KW-1185">Reference proteome</keyword>
<dbReference type="PROSITE" id="PS50110">
    <property type="entry name" value="RESPONSE_REGULATORY"/>
    <property type="match status" value="1"/>
</dbReference>
<keyword evidence="5" id="KW-0804">Transcription</keyword>
<dbReference type="InterPro" id="IPR011006">
    <property type="entry name" value="CheY-like_superfamily"/>
</dbReference>
<dbReference type="SUPFAM" id="SSF52172">
    <property type="entry name" value="CheY-like"/>
    <property type="match status" value="1"/>
</dbReference>
<dbReference type="PANTHER" id="PTHR32071">
    <property type="entry name" value="TRANSCRIPTIONAL REGULATORY PROTEIN"/>
    <property type="match status" value="1"/>
</dbReference>
<dbReference type="InterPro" id="IPR003593">
    <property type="entry name" value="AAA+_ATPase"/>
</dbReference>
<dbReference type="PROSITE" id="PS00688">
    <property type="entry name" value="SIGMA54_INTERACT_3"/>
    <property type="match status" value="1"/>
</dbReference>
<dbReference type="InterPro" id="IPR002078">
    <property type="entry name" value="Sigma_54_int"/>
</dbReference>
<dbReference type="RefSeq" id="WP_318954995.1">
    <property type="nucleotide sequence ID" value="NZ_CP137555.1"/>
</dbReference>
<dbReference type="Pfam" id="PF00158">
    <property type="entry name" value="Sigma54_activat"/>
    <property type="match status" value="1"/>
</dbReference>
<dbReference type="PANTHER" id="PTHR32071:SF86">
    <property type="entry name" value="TWO COMPONENT SIGNAL TRANSDUCTION SYSTEM SIGMA54-DEPENDENT RESPONSE REGULATOR FIS FAMILY"/>
    <property type="match status" value="1"/>
</dbReference>
<dbReference type="SMART" id="SM00448">
    <property type="entry name" value="REC"/>
    <property type="match status" value="1"/>
</dbReference>
<dbReference type="CDD" id="cd00009">
    <property type="entry name" value="AAA"/>
    <property type="match status" value="1"/>
</dbReference>
<name>A0AAU0N233_9GAMM</name>
<feature type="domain" description="Response regulatory" evidence="8">
    <location>
        <begin position="3"/>
        <end position="123"/>
    </location>
</feature>
<evidence type="ECO:0000256" key="5">
    <source>
        <dbReference type="ARBA" id="ARBA00023163"/>
    </source>
</evidence>
<dbReference type="InterPro" id="IPR002197">
    <property type="entry name" value="HTH_Fis"/>
</dbReference>
<dbReference type="Gene3D" id="3.40.50.2300">
    <property type="match status" value="1"/>
</dbReference>
<dbReference type="KEGG" id="mpaf:R5R33_05260"/>
<dbReference type="Pfam" id="PF00072">
    <property type="entry name" value="Response_reg"/>
    <property type="match status" value="1"/>
</dbReference>
<dbReference type="AlphaFoldDB" id="A0AAU0N233"/>
<keyword evidence="6" id="KW-0597">Phosphoprotein</keyword>
<evidence type="ECO:0000256" key="6">
    <source>
        <dbReference type="PROSITE-ProRule" id="PRU00169"/>
    </source>
</evidence>
<sequence>MDKVLVIDDNTGIISALSLLLSLHDIETLSAITPQAGLQLLRENPDISLVIQDMNFTADTTSGEEGRALFFALRELQPDIPVILLTAWTQLEMAVELVKAGAADYVGKPWDDNKLIATIKNLLELHELQQQQRQSQRRAQQAREQLQQQFDLQGIVYRSQQIQSLLEMATQVAHSDVPVLITGPNGAGKEKIADVIQANSSVKDGPYIKVNVGALPEELMEAELFGAEAGAYTGAGNKMRQGRFEAADGGTLFLDEIGELSASGQVKLLRVLQTGEFQRLGSSQTRKVRVRVISATNSDLPQMISDGSFRQDLFYRLNVIELKLPPLWERPEDILPLARAFLTASGKQLSPPAQQRLMRYSWPGNVRELQNVMQRAAVLTRGDTIEEATLALPEDTQSKIPEHSFEPSRELLEQTLANCNGIIAQAARELGLSRQALYRRLDKYGIPY</sequence>
<dbReference type="SUPFAM" id="SSF52540">
    <property type="entry name" value="P-loop containing nucleoside triphosphate hydrolases"/>
    <property type="match status" value="1"/>
</dbReference>
<evidence type="ECO:0000259" key="7">
    <source>
        <dbReference type="PROSITE" id="PS50045"/>
    </source>
</evidence>
<dbReference type="Gene3D" id="1.10.8.60">
    <property type="match status" value="1"/>
</dbReference>
<dbReference type="GO" id="GO:0005524">
    <property type="term" value="F:ATP binding"/>
    <property type="evidence" value="ECO:0007669"/>
    <property type="project" value="UniProtKB-KW"/>
</dbReference>
<protein>
    <submittedName>
        <fullName evidence="9">Sigma-54 dependent transcriptional regulator</fullName>
    </submittedName>
</protein>
<dbReference type="PROSITE" id="PS00676">
    <property type="entry name" value="SIGMA54_INTERACT_2"/>
    <property type="match status" value="1"/>
</dbReference>
<dbReference type="PROSITE" id="PS50045">
    <property type="entry name" value="SIGMA54_INTERACT_4"/>
    <property type="match status" value="1"/>
</dbReference>
<dbReference type="Gene3D" id="1.10.10.60">
    <property type="entry name" value="Homeodomain-like"/>
    <property type="match status" value="1"/>
</dbReference>
<dbReference type="Proteomes" id="UP001302477">
    <property type="component" value="Chromosome"/>
</dbReference>
<feature type="modified residue" description="4-aspartylphosphate" evidence="6">
    <location>
        <position position="53"/>
    </location>
</feature>
<keyword evidence="1" id="KW-0547">Nucleotide-binding</keyword>
<keyword evidence="4" id="KW-0238">DNA-binding</keyword>
<keyword evidence="2" id="KW-0067">ATP-binding</keyword>
<gene>
    <name evidence="9" type="ORF">R5R33_05260</name>
</gene>
<evidence type="ECO:0000313" key="10">
    <source>
        <dbReference type="Proteomes" id="UP001302477"/>
    </source>
</evidence>
<dbReference type="InterPro" id="IPR001789">
    <property type="entry name" value="Sig_transdc_resp-reg_receiver"/>
</dbReference>
<dbReference type="PRINTS" id="PR01590">
    <property type="entry name" value="HTHFIS"/>
</dbReference>
<dbReference type="Pfam" id="PF02954">
    <property type="entry name" value="HTH_8"/>
    <property type="match status" value="1"/>
</dbReference>
<organism evidence="9 10">
    <name type="scientific">Microbulbifer pacificus</name>
    <dbReference type="NCBI Taxonomy" id="407164"/>
    <lineage>
        <taxon>Bacteria</taxon>
        <taxon>Pseudomonadati</taxon>
        <taxon>Pseudomonadota</taxon>
        <taxon>Gammaproteobacteria</taxon>
        <taxon>Cellvibrionales</taxon>
        <taxon>Microbulbiferaceae</taxon>
        <taxon>Microbulbifer</taxon>
    </lineage>
</organism>